<proteinExistence type="predicted"/>
<evidence type="ECO:0000256" key="1">
    <source>
        <dbReference type="SAM" id="Phobius"/>
    </source>
</evidence>
<feature type="transmembrane region" description="Helical" evidence="1">
    <location>
        <begin position="83"/>
        <end position="104"/>
    </location>
</feature>
<dbReference type="RefSeq" id="WP_103424957.1">
    <property type="nucleotide sequence ID" value="NZ_CP026309.1"/>
</dbReference>
<keyword evidence="1" id="KW-0812">Transmembrane</keyword>
<dbReference type="KEGG" id="srub:C2R22_05990"/>
<keyword evidence="1" id="KW-1133">Transmembrane helix</keyword>
<dbReference type="AlphaFoldDB" id="A0A2I8VJN2"/>
<evidence type="ECO:0000313" key="2">
    <source>
        <dbReference type="EMBL" id="AUV81269.1"/>
    </source>
</evidence>
<gene>
    <name evidence="2" type="ORF">C2R22_05990</name>
</gene>
<name>A0A2I8VJN2_9EURY</name>
<protein>
    <submittedName>
        <fullName evidence="2">Uncharacterized protein</fullName>
    </submittedName>
</protein>
<dbReference type="Proteomes" id="UP000236584">
    <property type="component" value="Chromosome"/>
</dbReference>
<feature type="transmembrane region" description="Helical" evidence="1">
    <location>
        <begin position="44"/>
        <end position="63"/>
    </location>
</feature>
<reference evidence="2 3" key="1">
    <citation type="submission" date="2018-01" db="EMBL/GenBank/DDBJ databases">
        <title>Complete genome sequence of Salinigranum rubrum GX10T, an extremely halophilic archaeon isolated from a marine solar saltern.</title>
        <authorList>
            <person name="Han S."/>
        </authorList>
    </citation>
    <scope>NUCLEOTIDE SEQUENCE [LARGE SCALE GENOMIC DNA]</scope>
    <source>
        <strain evidence="2 3">GX10</strain>
    </source>
</reference>
<evidence type="ECO:0000313" key="3">
    <source>
        <dbReference type="Proteomes" id="UP000236584"/>
    </source>
</evidence>
<keyword evidence="3" id="KW-1185">Reference proteome</keyword>
<accession>A0A2I8VJN2</accession>
<dbReference type="GeneID" id="35591622"/>
<organism evidence="2 3">
    <name type="scientific">Salinigranum rubrum</name>
    <dbReference type="NCBI Taxonomy" id="755307"/>
    <lineage>
        <taxon>Archaea</taxon>
        <taxon>Methanobacteriati</taxon>
        <taxon>Methanobacteriota</taxon>
        <taxon>Stenosarchaea group</taxon>
        <taxon>Halobacteria</taxon>
        <taxon>Halobacteriales</taxon>
        <taxon>Haloferacaceae</taxon>
        <taxon>Salinigranum</taxon>
    </lineage>
</organism>
<feature type="transmembrane region" description="Helical" evidence="1">
    <location>
        <begin position="6"/>
        <end position="24"/>
    </location>
</feature>
<sequence>MPVSWLSDVGLLVTLIGMLWMGNITQRRQGVPFMQPVNSAAKRFGLAVLTAVAAYTIYINGSVFKDIPVFQIFFDITGPIFELLTYGFGLFFGVFGLVMTIWAITQILTEWA</sequence>
<dbReference type="EMBL" id="CP026309">
    <property type="protein sequence ID" value="AUV81269.1"/>
    <property type="molecule type" value="Genomic_DNA"/>
</dbReference>
<keyword evidence="1" id="KW-0472">Membrane</keyword>